<feature type="repeat" description="ANK" evidence="13">
    <location>
        <begin position="233"/>
        <end position="265"/>
    </location>
</feature>
<evidence type="ECO:0000256" key="2">
    <source>
        <dbReference type="ARBA" id="ARBA00022448"/>
    </source>
</evidence>
<dbReference type="InterPro" id="IPR036770">
    <property type="entry name" value="Ankyrin_rpt-contain_sf"/>
</dbReference>
<keyword evidence="12" id="KW-0407">Ion channel</keyword>
<proteinExistence type="predicted"/>
<keyword evidence="8" id="KW-0106">Calcium</keyword>
<feature type="transmembrane region" description="Helical" evidence="14">
    <location>
        <begin position="573"/>
        <end position="591"/>
    </location>
</feature>
<keyword evidence="5" id="KW-0107">Calcium channel</keyword>
<dbReference type="InterPro" id="IPR024862">
    <property type="entry name" value="TRPV"/>
</dbReference>
<evidence type="ECO:0000256" key="8">
    <source>
        <dbReference type="ARBA" id="ARBA00022837"/>
    </source>
</evidence>
<keyword evidence="6 14" id="KW-0812">Transmembrane</keyword>
<evidence type="ECO:0000256" key="4">
    <source>
        <dbReference type="ARBA" id="ARBA00022568"/>
    </source>
</evidence>
<feature type="repeat" description="ANK" evidence="13">
    <location>
        <begin position="267"/>
        <end position="299"/>
    </location>
</feature>
<evidence type="ECO:0000256" key="14">
    <source>
        <dbReference type="SAM" id="Phobius"/>
    </source>
</evidence>
<evidence type="ECO:0000256" key="5">
    <source>
        <dbReference type="ARBA" id="ARBA00022673"/>
    </source>
</evidence>
<dbReference type="Pfam" id="PF00520">
    <property type="entry name" value="Ion_trans"/>
    <property type="match status" value="1"/>
</dbReference>
<dbReference type="InterPro" id="IPR002110">
    <property type="entry name" value="Ankyrin_rpt"/>
</dbReference>
<comment type="subcellular location">
    <subcellularLocation>
        <location evidence="1">Cell membrane</location>
        <topology evidence="1">Multi-pass membrane protein</topology>
    </subcellularLocation>
</comment>
<dbReference type="Proteomes" id="UP000594262">
    <property type="component" value="Unplaced"/>
</dbReference>
<dbReference type="GO" id="GO:0098703">
    <property type="term" value="P:calcium ion import across plasma membrane"/>
    <property type="evidence" value="ECO:0007669"/>
    <property type="project" value="TreeGrafter"/>
</dbReference>
<keyword evidence="11 14" id="KW-0472">Membrane</keyword>
<evidence type="ECO:0000256" key="11">
    <source>
        <dbReference type="ARBA" id="ARBA00023136"/>
    </source>
</evidence>
<evidence type="ECO:0000313" key="17">
    <source>
        <dbReference type="Proteomes" id="UP000594262"/>
    </source>
</evidence>
<feature type="transmembrane region" description="Helical" evidence="14">
    <location>
        <begin position="461"/>
        <end position="479"/>
    </location>
</feature>
<keyword evidence="13" id="KW-0040">ANK repeat</keyword>
<dbReference type="Pfam" id="PF12796">
    <property type="entry name" value="Ank_2"/>
    <property type="match status" value="2"/>
</dbReference>
<dbReference type="AlphaFoldDB" id="A0A7M5VE36"/>
<accession>A0A7M5VE36</accession>
<dbReference type="GO" id="GO:0005886">
    <property type="term" value="C:plasma membrane"/>
    <property type="evidence" value="ECO:0007669"/>
    <property type="project" value="UniProtKB-SubCell"/>
</dbReference>
<sequence>MAKRKLGVCNGNCVNNKKNGDARKGSAAARMLNNGVSFEDSLTEDERPVKAKAGVSGPQANIMDQISKSIAMETGSKYRNYSSKRRIEKDKTDHYRKGPAPIEESDAITKSTLKATYGTLDSDVEDLDFEEVRHQNSKNNYYNKLRLTTNEKGDNLASCRALIVYFSKLAKSKDEEELIDLNFVESLLDNGADINFPDKHGQTVLHEISRGWHPDVARFAIEHGADLNKCDSFGRTSLHLAAAVDYDDMVQFLVDNGADLGAKTFGEEQTAMHYAAKNNAASSIKVMLRLGARINDRDYKRRTPLFVAAETARTDAARFLIDRGAPAGVYDSSGTSCLSLMIEKMPQIALEAVEQFHLLDLAFRKHYYYLSYLEPDPAFMVEYIPESKKERKEQVERRKAEKRLLKDSGQRVTKKEKSYAKTPLEVIVQYDQLDIIMHPVFQRLLHVKWNLFGKRGSAKMLALNFLYTLIWTILGILIPRDHRYYTPFSDMWWRPVLEISGVSLTIYFIFMEISEVRSNEKKHNNWRQWRTRHMEKDLEYCHPRWPEEKQYLTSELLQIRGYQRTYFRDPWNIFEWISYLVVLTLVFTRVLSVASNNHTAAEVHPKVYALGLIVLWLRFMRSCRVFQTLGPFIAILGSVVVDTAKFSFLLFEFFIPYTVGFWIIFGGPENASKMIKNDWENFNDLTFSVFG</sequence>
<feature type="repeat" description="ANK" evidence="13">
    <location>
        <begin position="300"/>
        <end position="332"/>
    </location>
</feature>
<keyword evidence="4" id="KW-0109">Calcium transport</keyword>
<dbReference type="GO" id="GO:0005262">
    <property type="term" value="F:calcium channel activity"/>
    <property type="evidence" value="ECO:0007669"/>
    <property type="project" value="UniProtKB-KW"/>
</dbReference>
<keyword evidence="3" id="KW-1003">Cell membrane</keyword>
<feature type="transmembrane region" description="Helical" evidence="14">
    <location>
        <begin position="632"/>
        <end position="665"/>
    </location>
</feature>
<evidence type="ECO:0000256" key="3">
    <source>
        <dbReference type="ARBA" id="ARBA00022475"/>
    </source>
</evidence>
<keyword evidence="7" id="KW-0677">Repeat</keyword>
<evidence type="ECO:0000256" key="9">
    <source>
        <dbReference type="ARBA" id="ARBA00022989"/>
    </source>
</evidence>
<evidence type="ECO:0000256" key="1">
    <source>
        <dbReference type="ARBA" id="ARBA00004651"/>
    </source>
</evidence>
<dbReference type="SUPFAM" id="SSF48403">
    <property type="entry name" value="Ankyrin repeat"/>
    <property type="match status" value="1"/>
</dbReference>
<evidence type="ECO:0000256" key="7">
    <source>
        <dbReference type="ARBA" id="ARBA00022737"/>
    </source>
</evidence>
<feature type="transmembrane region" description="Helical" evidence="14">
    <location>
        <begin position="491"/>
        <end position="510"/>
    </location>
</feature>
<feature type="domain" description="Ion transport" evidence="15">
    <location>
        <begin position="553"/>
        <end position="685"/>
    </location>
</feature>
<evidence type="ECO:0000256" key="12">
    <source>
        <dbReference type="ARBA" id="ARBA00023303"/>
    </source>
</evidence>
<feature type="repeat" description="ANK" evidence="13">
    <location>
        <begin position="200"/>
        <end position="232"/>
    </location>
</feature>
<evidence type="ECO:0000256" key="10">
    <source>
        <dbReference type="ARBA" id="ARBA00023065"/>
    </source>
</evidence>
<dbReference type="Gene3D" id="1.25.40.20">
    <property type="entry name" value="Ankyrin repeat-containing domain"/>
    <property type="match status" value="2"/>
</dbReference>
<evidence type="ECO:0000313" key="16">
    <source>
        <dbReference type="EnsemblMetazoa" id="CLYHEMP008413.4"/>
    </source>
</evidence>
<evidence type="ECO:0000256" key="13">
    <source>
        <dbReference type="PROSITE-ProRule" id="PRU00023"/>
    </source>
</evidence>
<protein>
    <recommendedName>
        <fullName evidence="15">Ion transport domain-containing protein</fullName>
    </recommendedName>
</protein>
<dbReference type="EnsemblMetazoa" id="CLYHEMT008413.4">
    <property type="protein sequence ID" value="CLYHEMP008413.4"/>
    <property type="gene ID" value="CLYHEMG008413"/>
</dbReference>
<keyword evidence="10" id="KW-0406">Ion transport</keyword>
<organism evidence="16 17">
    <name type="scientific">Clytia hemisphaerica</name>
    <dbReference type="NCBI Taxonomy" id="252671"/>
    <lineage>
        <taxon>Eukaryota</taxon>
        <taxon>Metazoa</taxon>
        <taxon>Cnidaria</taxon>
        <taxon>Hydrozoa</taxon>
        <taxon>Hydroidolina</taxon>
        <taxon>Leptothecata</taxon>
        <taxon>Obeliida</taxon>
        <taxon>Clytiidae</taxon>
        <taxon>Clytia</taxon>
    </lineage>
</organism>
<dbReference type="PROSITE" id="PS50088">
    <property type="entry name" value="ANK_REPEAT"/>
    <property type="match status" value="4"/>
</dbReference>
<evidence type="ECO:0000259" key="15">
    <source>
        <dbReference type="Pfam" id="PF00520"/>
    </source>
</evidence>
<keyword evidence="9 14" id="KW-1133">Transmembrane helix</keyword>
<evidence type="ECO:0000256" key="6">
    <source>
        <dbReference type="ARBA" id="ARBA00022692"/>
    </source>
</evidence>
<dbReference type="SMART" id="SM00248">
    <property type="entry name" value="ANK"/>
    <property type="match status" value="5"/>
</dbReference>
<name>A0A7M5VE36_9CNID</name>
<dbReference type="InterPro" id="IPR005821">
    <property type="entry name" value="Ion_trans_dom"/>
</dbReference>
<dbReference type="PROSITE" id="PS50297">
    <property type="entry name" value="ANK_REP_REGION"/>
    <property type="match status" value="3"/>
</dbReference>
<dbReference type="PANTHER" id="PTHR10582:SF33">
    <property type="entry name" value="TRANSIENT RECEPTOR POTENTIAL CHANNEL PYREXIA"/>
    <property type="match status" value="1"/>
</dbReference>
<keyword evidence="2" id="KW-0813">Transport</keyword>
<dbReference type="OrthoDB" id="76949at2759"/>
<keyword evidence="17" id="KW-1185">Reference proteome</keyword>
<reference evidence="16" key="1">
    <citation type="submission" date="2021-01" db="UniProtKB">
        <authorList>
            <consortium name="EnsemblMetazoa"/>
        </authorList>
    </citation>
    <scope>IDENTIFICATION</scope>
</reference>
<dbReference type="PANTHER" id="PTHR10582">
    <property type="entry name" value="TRANSIENT RECEPTOR POTENTIAL ION CHANNEL PROTEIN"/>
    <property type="match status" value="1"/>
</dbReference>